<keyword evidence="4 7" id="KW-0862">Zinc</keyword>
<dbReference type="GO" id="GO:0015976">
    <property type="term" value="P:carbon utilization"/>
    <property type="evidence" value="ECO:0007669"/>
    <property type="project" value="InterPro"/>
</dbReference>
<dbReference type="EMBL" id="AE016817">
    <property type="protein sequence ID" value="AAS51694.1"/>
    <property type="molecule type" value="Genomic_DNA"/>
</dbReference>
<dbReference type="GeneID" id="4620005"/>
<dbReference type="HOGENOM" id="CLU_053879_3_1_1"/>
<dbReference type="GO" id="GO:0034599">
    <property type="term" value="P:cellular response to oxidative stress"/>
    <property type="evidence" value="ECO:0000318"/>
    <property type="project" value="GO_Central"/>
</dbReference>
<gene>
    <name evidence="9" type="ORF">AGOS_ADL226C</name>
</gene>
<dbReference type="GO" id="GO:0071244">
    <property type="term" value="P:cellular response to carbon dioxide"/>
    <property type="evidence" value="ECO:0000318"/>
    <property type="project" value="GO_Central"/>
</dbReference>
<evidence type="ECO:0000256" key="4">
    <source>
        <dbReference type="ARBA" id="ARBA00022833"/>
    </source>
</evidence>
<dbReference type="OMA" id="CGGIWAS"/>
<evidence type="ECO:0000313" key="10">
    <source>
        <dbReference type="Proteomes" id="UP000000591"/>
    </source>
</evidence>
<dbReference type="Proteomes" id="UP000000591">
    <property type="component" value="Chromosome IV"/>
</dbReference>
<keyword evidence="10" id="KW-1185">Reference proteome</keyword>
<dbReference type="InterPro" id="IPR015892">
    <property type="entry name" value="Carbonic_anhydrase_CS"/>
</dbReference>
<sequence length="209" mass="22520">MTQGPLFSLSPASTLDDLLEANQRWRRQQEQRKPALFRSHAAGQTPHTLFLACCDSRYSEACLGVEPGEAFTYRTIANIMDPADPGFRAALEFALHVLQVSRIVLCGHTNCGGVSTCLTGTRRALATPQCSSLHAHLDSLDALCSANKPALASLPPAVQAEQLVIANVRAQYRALSQDAAVRAAVQQRHLTLHALLYHVDTGALTVVAP</sequence>
<dbReference type="eggNOG" id="KOG1578">
    <property type="taxonomic scope" value="Eukaryota"/>
</dbReference>
<keyword evidence="5 8" id="KW-0456">Lyase</keyword>
<evidence type="ECO:0000256" key="3">
    <source>
        <dbReference type="ARBA" id="ARBA00022723"/>
    </source>
</evidence>
<evidence type="ECO:0000256" key="8">
    <source>
        <dbReference type="RuleBase" id="RU003956"/>
    </source>
</evidence>
<dbReference type="SMART" id="SM00947">
    <property type="entry name" value="Pro_CA"/>
    <property type="match status" value="1"/>
</dbReference>
<dbReference type="Gene3D" id="3.40.1050.10">
    <property type="entry name" value="Carbonic anhydrase"/>
    <property type="match status" value="1"/>
</dbReference>
<dbReference type="FunCoup" id="Q75AZ6">
    <property type="interactions" value="113"/>
</dbReference>
<feature type="binding site" evidence="7">
    <location>
        <position position="108"/>
    </location>
    <ligand>
        <name>Zn(2+)</name>
        <dbReference type="ChEBI" id="CHEBI:29105"/>
    </ligand>
</feature>
<dbReference type="InterPro" id="IPR001765">
    <property type="entry name" value="Carbonic_anhydrase"/>
</dbReference>
<dbReference type="GO" id="GO:0005758">
    <property type="term" value="C:mitochondrial intermembrane space"/>
    <property type="evidence" value="ECO:0007669"/>
    <property type="project" value="EnsemblFungi"/>
</dbReference>
<organism evidence="9 10">
    <name type="scientific">Eremothecium gossypii (strain ATCC 10895 / CBS 109.51 / FGSC 9923 / NRRL Y-1056)</name>
    <name type="common">Yeast</name>
    <name type="synonym">Ashbya gossypii</name>
    <dbReference type="NCBI Taxonomy" id="284811"/>
    <lineage>
        <taxon>Eukaryota</taxon>
        <taxon>Fungi</taxon>
        <taxon>Dikarya</taxon>
        <taxon>Ascomycota</taxon>
        <taxon>Saccharomycotina</taxon>
        <taxon>Saccharomycetes</taxon>
        <taxon>Saccharomycetales</taxon>
        <taxon>Saccharomycetaceae</taxon>
        <taxon>Eremothecium</taxon>
    </lineage>
</organism>
<evidence type="ECO:0000313" key="9">
    <source>
        <dbReference type="EMBL" id="AAS51694.1"/>
    </source>
</evidence>
<comment type="function">
    <text evidence="8">Reversible hydration of carbon dioxide.</text>
</comment>
<feature type="binding site" evidence="7">
    <location>
        <position position="111"/>
    </location>
    <ligand>
        <name>Zn(2+)</name>
        <dbReference type="ChEBI" id="CHEBI:29105"/>
    </ligand>
</feature>
<comment type="similarity">
    <text evidence="1 8">Belongs to the beta-class carbonic anhydrase family.</text>
</comment>
<feature type="binding site" evidence="7">
    <location>
        <position position="53"/>
    </location>
    <ligand>
        <name>Zn(2+)</name>
        <dbReference type="ChEBI" id="CHEBI:29105"/>
    </ligand>
</feature>
<name>Q75AZ6_EREGS</name>
<comment type="catalytic activity">
    <reaction evidence="6 8">
        <text>hydrogencarbonate + H(+) = CO2 + H2O</text>
        <dbReference type="Rhea" id="RHEA:10748"/>
        <dbReference type="ChEBI" id="CHEBI:15377"/>
        <dbReference type="ChEBI" id="CHEBI:15378"/>
        <dbReference type="ChEBI" id="CHEBI:16526"/>
        <dbReference type="ChEBI" id="CHEBI:17544"/>
        <dbReference type="EC" id="4.2.1.1"/>
    </reaction>
</comment>
<evidence type="ECO:0000256" key="1">
    <source>
        <dbReference type="ARBA" id="ARBA00006217"/>
    </source>
</evidence>
<dbReference type="AlphaFoldDB" id="Q75AZ6"/>
<protein>
    <recommendedName>
        <fullName evidence="2 8">Carbonic anhydrase</fullName>
        <ecNumber evidence="2 8">4.2.1.1</ecNumber>
    </recommendedName>
    <alternativeName>
        <fullName evidence="8">Carbonate dehydratase</fullName>
    </alternativeName>
</protein>
<dbReference type="PANTHER" id="PTHR11002">
    <property type="entry name" value="CARBONIC ANHYDRASE"/>
    <property type="match status" value="1"/>
</dbReference>
<dbReference type="GO" id="GO:0005737">
    <property type="term" value="C:cytoplasm"/>
    <property type="evidence" value="ECO:0000318"/>
    <property type="project" value="GO_Central"/>
</dbReference>
<reference evidence="9 10" key="1">
    <citation type="journal article" date="2004" name="Science">
        <title>The Ashbya gossypii genome as a tool for mapping the ancient Saccharomyces cerevisiae genome.</title>
        <authorList>
            <person name="Dietrich F.S."/>
            <person name="Voegeli S."/>
            <person name="Brachat S."/>
            <person name="Lerch A."/>
            <person name="Gates K."/>
            <person name="Steiner S."/>
            <person name="Mohr C."/>
            <person name="Pohlmann R."/>
            <person name="Luedi P."/>
            <person name="Choi S."/>
            <person name="Wing R.A."/>
            <person name="Flavier A."/>
            <person name="Gaffney T.D."/>
            <person name="Philippsen P."/>
        </authorList>
    </citation>
    <scope>NUCLEOTIDE SEQUENCE [LARGE SCALE GENOMIC DNA]</scope>
    <source>
        <strain evidence="10">ATCC 10895 / CBS 109.51 / FGSC 9923 / NRRL Y-1056</strain>
    </source>
</reference>
<feature type="binding site" evidence="7">
    <location>
        <position position="55"/>
    </location>
    <ligand>
        <name>Zn(2+)</name>
        <dbReference type="ChEBI" id="CHEBI:29105"/>
    </ligand>
</feature>
<dbReference type="SUPFAM" id="SSF53056">
    <property type="entry name" value="beta-carbonic anhydrase, cab"/>
    <property type="match status" value="1"/>
</dbReference>
<keyword evidence="3 7" id="KW-0479">Metal-binding</keyword>
<dbReference type="EC" id="4.2.1.1" evidence="2 8"/>
<dbReference type="PROSITE" id="PS00705">
    <property type="entry name" value="PROK_CO2_ANHYDRASE_2"/>
    <property type="match status" value="1"/>
</dbReference>
<dbReference type="RefSeq" id="NP_983870.1">
    <property type="nucleotide sequence ID" value="NM_209223.1"/>
</dbReference>
<dbReference type="GO" id="GO:0004089">
    <property type="term" value="F:carbonate dehydratase activity"/>
    <property type="evidence" value="ECO:0000318"/>
    <property type="project" value="GO_Central"/>
</dbReference>
<evidence type="ECO:0000256" key="5">
    <source>
        <dbReference type="ARBA" id="ARBA00023239"/>
    </source>
</evidence>
<dbReference type="InParanoid" id="Q75AZ6"/>
<dbReference type="GO" id="GO:0008270">
    <property type="term" value="F:zinc ion binding"/>
    <property type="evidence" value="ECO:0007669"/>
    <property type="project" value="UniProtKB-UniRule"/>
</dbReference>
<dbReference type="STRING" id="284811.Q75AZ6"/>
<dbReference type="OrthoDB" id="10248475at2759"/>
<dbReference type="PANTHER" id="PTHR11002:SF76">
    <property type="entry name" value="CARBONIC ANHYDRASE"/>
    <property type="match status" value="1"/>
</dbReference>
<dbReference type="Pfam" id="PF00484">
    <property type="entry name" value="Pro_CA"/>
    <property type="match status" value="1"/>
</dbReference>
<dbReference type="InterPro" id="IPR036874">
    <property type="entry name" value="Carbonic_anhydrase_sf"/>
</dbReference>
<accession>Q75AZ6</accession>
<evidence type="ECO:0000256" key="7">
    <source>
        <dbReference type="PIRSR" id="PIRSR601765-1"/>
    </source>
</evidence>
<reference evidence="10" key="2">
    <citation type="journal article" date="2013" name="G3 (Bethesda)">
        <title>Genomes of Ashbya fungi isolated from insects reveal four mating-type loci, numerous translocations, lack of transposons, and distinct gene duplications.</title>
        <authorList>
            <person name="Dietrich F.S."/>
            <person name="Voegeli S."/>
            <person name="Kuo S."/>
            <person name="Philippsen P."/>
        </authorList>
    </citation>
    <scope>GENOME REANNOTATION</scope>
    <source>
        <strain evidence="10">ATCC 10895 / CBS 109.51 / FGSC 9923 / NRRL Y-1056</strain>
    </source>
</reference>
<evidence type="ECO:0000256" key="2">
    <source>
        <dbReference type="ARBA" id="ARBA00012925"/>
    </source>
</evidence>
<proteinExistence type="inferred from homology"/>
<dbReference type="KEGG" id="ago:AGOS_ADL226C"/>
<comment type="cofactor">
    <cofactor evidence="7">
        <name>Zn(2+)</name>
        <dbReference type="ChEBI" id="CHEBI:29105"/>
    </cofactor>
    <text evidence="7">Binds 1 zinc ion per subunit.</text>
</comment>
<evidence type="ECO:0000256" key="6">
    <source>
        <dbReference type="ARBA" id="ARBA00048348"/>
    </source>
</evidence>